<dbReference type="EMBL" id="PKUR01000002">
    <property type="protein sequence ID" value="PLW86398.1"/>
    <property type="molecule type" value="Genomic_DNA"/>
</dbReference>
<feature type="transmembrane region" description="Helical" evidence="1">
    <location>
        <begin position="270"/>
        <end position="290"/>
    </location>
</feature>
<dbReference type="InterPro" id="IPR021296">
    <property type="entry name" value="DUF2868"/>
</dbReference>
<keyword evidence="1" id="KW-1133">Transmembrane helix</keyword>
<organism evidence="2 3">
    <name type="scientific">Halioglobus japonicus</name>
    <dbReference type="NCBI Taxonomy" id="930805"/>
    <lineage>
        <taxon>Bacteria</taxon>
        <taxon>Pseudomonadati</taxon>
        <taxon>Pseudomonadota</taxon>
        <taxon>Gammaproteobacteria</taxon>
        <taxon>Cellvibrionales</taxon>
        <taxon>Halieaceae</taxon>
        <taxon>Halioglobus</taxon>
    </lineage>
</organism>
<reference evidence="2 3" key="1">
    <citation type="submission" date="2018-01" db="EMBL/GenBank/DDBJ databases">
        <title>The draft genome sequence of Halioglobus japonicus S1-36.</title>
        <authorList>
            <person name="Du Z.-J."/>
            <person name="Shi M.-J."/>
        </authorList>
    </citation>
    <scope>NUCLEOTIDE SEQUENCE [LARGE SCALE GENOMIC DNA]</scope>
    <source>
        <strain evidence="2 3">S1-36</strain>
    </source>
</reference>
<proteinExistence type="predicted"/>
<keyword evidence="1" id="KW-0812">Transmembrane</keyword>
<comment type="caution">
    <text evidence="2">The sequence shown here is derived from an EMBL/GenBank/DDBJ whole genome shotgun (WGS) entry which is preliminary data.</text>
</comment>
<dbReference type="Proteomes" id="UP000235162">
    <property type="component" value="Unassembled WGS sequence"/>
</dbReference>
<dbReference type="Pfam" id="PF11067">
    <property type="entry name" value="DUF2868"/>
    <property type="match status" value="1"/>
</dbReference>
<sequence length="471" mass="51006">MWPKSGKRVLRMAAEGTSPQLQDLYALARLVAADRDASLSTLRQRDHVIGQDCHATDDMGRLLFWVAAREQQALISEEVDNHSAVVALALRLAAVVLGILMMGGFLLASPNALVNVLLFLALFVVLQLLGSALGLAVLLRSVGGRPPSVSPLNPARLITRRQIPDARLLSKNSGTLRLLLLRYGQEFGLLFCAGTMVAFLGLALVTGFGFVWGSTFSISNEIMMTLCHWLAAPWQGWLPVTALTPEIVAGTRYYAASPELSELTADGRSAWWWLLFMSMACYALLPRLLLLVGSRVAYRRALNKAFVALPGAAAILSRMRAPDVSTQAQSQDVVVAPTQDIAPVDIDEGAMLLNWVQALGEAELELQPLLARVPVANRLSLGLGTVDEDLATIARVNAYGPEQLLVLVKAWEPPLADLGDTLARLEGIPQCILCLVPLAGKAVAEHDLEEWQAFAHDVALPGVQCEPLRWP</sequence>
<dbReference type="AlphaFoldDB" id="A0AAP8MEN5"/>
<feature type="transmembrane region" description="Helical" evidence="1">
    <location>
        <begin position="113"/>
        <end position="139"/>
    </location>
</feature>
<accession>A0AAP8MEN5</accession>
<evidence type="ECO:0000313" key="3">
    <source>
        <dbReference type="Proteomes" id="UP000235162"/>
    </source>
</evidence>
<keyword evidence="1" id="KW-0472">Membrane</keyword>
<feature type="transmembrane region" description="Helical" evidence="1">
    <location>
        <begin position="84"/>
        <end position="107"/>
    </location>
</feature>
<evidence type="ECO:0000256" key="1">
    <source>
        <dbReference type="SAM" id="Phobius"/>
    </source>
</evidence>
<name>A0AAP8MEN5_9GAMM</name>
<feature type="transmembrane region" description="Helical" evidence="1">
    <location>
        <begin position="187"/>
        <end position="212"/>
    </location>
</feature>
<evidence type="ECO:0000313" key="2">
    <source>
        <dbReference type="EMBL" id="PLW86398.1"/>
    </source>
</evidence>
<protein>
    <submittedName>
        <fullName evidence="2">DUF2868 domain-containing protein</fullName>
    </submittedName>
</protein>
<keyword evidence="3" id="KW-1185">Reference proteome</keyword>
<gene>
    <name evidence="2" type="ORF">C0029_08220</name>
</gene>